<feature type="transmembrane region" description="Helical" evidence="1">
    <location>
        <begin position="18"/>
        <end position="37"/>
    </location>
</feature>
<protein>
    <submittedName>
        <fullName evidence="2">Uncharacterized protein</fullName>
    </submittedName>
</protein>
<gene>
    <name evidence="2" type="ORF">FPZ12_030495</name>
</gene>
<accession>A0A5N0UWC2</accession>
<evidence type="ECO:0000256" key="1">
    <source>
        <dbReference type="SAM" id="Phobius"/>
    </source>
</evidence>
<comment type="caution">
    <text evidence="2">The sequence shown here is derived from an EMBL/GenBank/DDBJ whole genome shotgun (WGS) entry which is preliminary data.</text>
</comment>
<feature type="transmembrane region" description="Helical" evidence="1">
    <location>
        <begin position="138"/>
        <end position="160"/>
    </location>
</feature>
<organism evidence="2 3">
    <name type="scientific">Amycolatopsis acidicola</name>
    <dbReference type="NCBI Taxonomy" id="2596893"/>
    <lineage>
        <taxon>Bacteria</taxon>
        <taxon>Bacillati</taxon>
        <taxon>Actinomycetota</taxon>
        <taxon>Actinomycetes</taxon>
        <taxon>Pseudonocardiales</taxon>
        <taxon>Pseudonocardiaceae</taxon>
        <taxon>Amycolatopsis</taxon>
    </lineage>
</organism>
<dbReference type="Proteomes" id="UP000319769">
    <property type="component" value="Unassembled WGS sequence"/>
</dbReference>
<dbReference type="AlphaFoldDB" id="A0A5N0UWC2"/>
<evidence type="ECO:0000313" key="2">
    <source>
        <dbReference type="EMBL" id="KAA9155172.1"/>
    </source>
</evidence>
<keyword evidence="1" id="KW-0472">Membrane</keyword>
<dbReference type="RefSeq" id="WP_144754803.1">
    <property type="nucleotide sequence ID" value="NZ_VMNW02000059.1"/>
</dbReference>
<reference evidence="2" key="1">
    <citation type="submission" date="2019-09" db="EMBL/GenBank/DDBJ databases">
        <authorList>
            <person name="Teo W.F.A."/>
            <person name="Duangmal K."/>
        </authorList>
    </citation>
    <scope>NUCLEOTIDE SEQUENCE [LARGE SCALE GENOMIC DNA]</scope>
    <source>
        <strain evidence="2">K81G1</strain>
    </source>
</reference>
<keyword evidence="1" id="KW-0812">Transmembrane</keyword>
<keyword evidence="3" id="KW-1185">Reference proteome</keyword>
<evidence type="ECO:0000313" key="3">
    <source>
        <dbReference type="Proteomes" id="UP000319769"/>
    </source>
</evidence>
<dbReference type="EMBL" id="VMNW02000059">
    <property type="protein sequence ID" value="KAA9155172.1"/>
    <property type="molecule type" value="Genomic_DNA"/>
</dbReference>
<proteinExistence type="predicted"/>
<sequence length="168" mass="17869">MTENLGNRFGKLPGYGKVLVGIAVFFLIVNIALYAWGSFGSTRIQSSTGSQRTSPAATYQWTGGTLVIDNPSTTHTGFCDVNGQRVPVPNQSKRTLSVHRYAEVGPGSGKVTCSGGDNTYFNARTGTTASVFKFSNSWTFRVVGGALVVVPIVAAFLIGAGRRRQRAS</sequence>
<name>A0A5N0UWC2_9PSEU</name>
<keyword evidence="1" id="KW-1133">Transmembrane helix</keyword>